<dbReference type="InterPro" id="IPR012902">
    <property type="entry name" value="N_methyl_site"/>
</dbReference>
<keyword evidence="2" id="KW-0488">Methylation</keyword>
<keyword evidence="3" id="KW-0812">Transmembrane</keyword>
<dbReference type="PROSITE" id="PS00409">
    <property type="entry name" value="PROKAR_NTER_METHYL"/>
    <property type="match status" value="1"/>
</dbReference>
<dbReference type="EMBL" id="JACVEW010000012">
    <property type="protein sequence ID" value="MBP0048872.1"/>
    <property type="molecule type" value="Genomic_DNA"/>
</dbReference>
<dbReference type="Pfam" id="PF07963">
    <property type="entry name" value="N_methyl"/>
    <property type="match status" value="1"/>
</dbReference>
<dbReference type="PANTHER" id="PTHR30093">
    <property type="entry name" value="GENERAL SECRETION PATHWAY PROTEIN G"/>
    <property type="match status" value="1"/>
</dbReference>
<keyword evidence="3" id="KW-0472">Membrane</keyword>
<keyword evidence="3" id="KW-1133">Transmembrane helix</keyword>
<dbReference type="PANTHER" id="PTHR30093:SF34">
    <property type="entry name" value="PREPILIN PEPTIDASE-DEPENDENT PROTEIN D"/>
    <property type="match status" value="1"/>
</dbReference>
<evidence type="ECO:0000313" key="4">
    <source>
        <dbReference type="EMBL" id="MBP0048872.1"/>
    </source>
</evidence>
<dbReference type="SUPFAM" id="SSF54523">
    <property type="entry name" value="Pili subunits"/>
    <property type="match status" value="1"/>
</dbReference>
<dbReference type="Gene3D" id="3.30.700.10">
    <property type="entry name" value="Glycoprotein, Type 4 Pilin"/>
    <property type="match status" value="1"/>
</dbReference>
<dbReference type="Proteomes" id="UP000810171">
    <property type="component" value="Unassembled WGS sequence"/>
</dbReference>
<accession>A0ABS3ZB14</accession>
<proteinExistence type="inferred from homology"/>
<dbReference type="NCBIfam" id="TIGR02532">
    <property type="entry name" value="IV_pilin_GFxxxE"/>
    <property type="match status" value="1"/>
</dbReference>
<protein>
    <submittedName>
        <fullName evidence="4">Prepilin-type N-terminal cleavage/methylation domain-containing protein</fullName>
    </submittedName>
</protein>
<gene>
    <name evidence="4" type="ORF">H9C73_08995</name>
</gene>
<comment type="caution">
    <text evidence="4">The sequence shown here is derived from an EMBL/GenBank/DDBJ whole genome shotgun (WGS) entry which is preliminary data.</text>
</comment>
<name>A0ABS3ZB14_9GAMM</name>
<evidence type="ECO:0000256" key="3">
    <source>
        <dbReference type="SAM" id="Phobius"/>
    </source>
</evidence>
<evidence type="ECO:0000313" key="5">
    <source>
        <dbReference type="Proteomes" id="UP000810171"/>
    </source>
</evidence>
<sequence>MREGKGFTLIELMVVIAIIGILAAIAVPIYFDYTRKAANSACSAEAKGYTMSVIVAVSDGASSVPSPNTSSCQWITDASQIASISANTTIEAFPNPPGDVGTSCNLNSDTACVLDESVN</sequence>
<organism evidence="4 5">
    <name type="scientific">Marinobacterium alkalitolerans</name>
    <dbReference type="NCBI Taxonomy" id="1542925"/>
    <lineage>
        <taxon>Bacteria</taxon>
        <taxon>Pseudomonadati</taxon>
        <taxon>Pseudomonadota</taxon>
        <taxon>Gammaproteobacteria</taxon>
        <taxon>Oceanospirillales</taxon>
        <taxon>Oceanospirillaceae</taxon>
        <taxon>Marinobacterium</taxon>
    </lineage>
</organism>
<reference evidence="4 5" key="1">
    <citation type="submission" date="2020-09" db="EMBL/GenBank/DDBJ databases">
        <authorList>
            <person name="Tanuku N.R.S."/>
        </authorList>
    </citation>
    <scope>NUCLEOTIDE SEQUENCE [LARGE SCALE GENOMIC DNA]</scope>
    <source>
        <strain evidence="4 5">AK62</strain>
    </source>
</reference>
<comment type="similarity">
    <text evidence="1">Belongs to the N-Me-Phe pilin family.</text>
</comment>
<dbReference type="InterPro" id="IPR045584">
    <property type="entry name" value="Pilin-like"/>
</dbReference>
<evidence type="ECO:0000256" key="2">
    <source>
        <dbReference type="ARBA" id="ARBA00022481"/>
    </source>
</evidence>
<dbReference type="RefSeq" id="WP_209287492.1">
    <property type="nucleotide sequence ID" value="NZ_JACVEW010000012.1"/>
</dbReference>
<feature type="transmembrane region" description="Helical" evidence="3">
    <location>
        <begin position="12"/>
        <end position="31"/>
    </location>
</feature>
<keyword evidence="5" id="KW-1185">Reference proteome</keyword>
<evidence type="ECO:0000256" key="1">
    <source>
        <dbReference type="ARBA" id="ARBA00005233"/>
    </source>
</evidence>